<name>Q6QXN2_GVAS</name>
<organismHost>
    <name type="scientific">Agrotis segetum</name>
    <name type="common">Turnip moth</name>
    <dbReference type="NCBI Taxonomy" id="47767"/>
</organismHost>
<proteinExistence type="predicted"/>
<accession>Q6QXN2</accession>
<organism evidence="1 4">
    <name type="scientific">Agrotis segetum granulosis virus</name>
    <name type="common">AsGV</name>
    <name type="synonym">Agrotis segetum granulovirus</name>
    <dbReference type="NCBI Taxonomy" id="10464"/>
    <lineage>
        <taxon>Viruses</taxon>
        <taxon>Viruses incertae sedis</taxon>
        <taxon>Naldaviricetes</taxon>
        <taxon>Lefavirales</taxon>
        <taxon>Baculoviridae</taxon>
        <taxon>Betabaculovirus</taxon>
        <taxon>Betabaculovirus agsegetum</taxon>
    </lineage>
</organism>
<keyword evidence="5" id="KW-1185">Reference proteome</keyword>
<reference evidence="2" key="2">
    <citation type="journal article" date="2014" name="Arch. Virol.">
        <title>Complete genome sequence of Agrotis segetum granulovirus Shanghai strain.</title>
        <authorList>
            <person name="Zhang X."/>
            <person name="Liang Z."/>
            <person name="Yin X."/>
            <person name="Wang J."/>
            <person name="Shao X."/>
        </authorList>
    </citation>
    <scope>NUCLEOTIDE SEQUENCE</scope>
    <source>
        <strain evidence="2">L1</strain>
    </source>
</reference>
<dbReference type="Proteomes" id="UP000202635">
    <property type="component" value="Genome"/>
</dbReference>
<dbReference type="EMBL" id="AY522332">
    <property type="protein sequence ID" value="AAS82667.1"/>
    <property type="molecule type" value="Genomic_DNA"/>
</dbReference>
<gene>
    <name evidence="1" type="primary">ORF71</name>
    <name evidence="2" type="ORF">AsGV084</name>
    <name evidence="3" type="ORF">AsGV085</name>
    <name evidence="1" type="ORF">AsGVgp071</name>
</gene>
<evidence type="ECO:0000313" key="2">
    <source>
        <dbReference type="EMBL" id="AHN92123.1"/>
    </source>
</evidence>
<dbReference type="Proteomes" id="UP000232958">
    <property type="component" value="Segment"/>
</dbReference>
<dbReference type="EMBL" id="KR584663">
    <property type="protein sequence ID" value="AKN63360.1"/>
    <property type="molecule type" value="Genomic_DNA"/>
</dbReference>
<evidence type="ECO:0000313" key="4">
    <source>
        <dbReference type="Proteomes" id="UP000202635"/>
    </source>
</evidence>
<reference evidence="3 5" key="3">
    <citation type="submission" date="2015-05" db="EMBL/GenBank/DDBJ databases">
        <title>Complete Sequence of an Agrotis segetum granulovirus isolate from Europe.</title>
        <authorList>
            <person name="Gueli Alletti G."/>
            <person name="Wennmann J.T."/>
            <person name="Jehle J.A."/>
        </authorList>
    </citation>
    <scope>NUCLEOTIDE SEQUENCE [LARGE SCALE GENOMIC DNA]</scope>
    <source>
        <strain evidence="3 5">DA</strain>
    </source>
</reference>
<evidence type="ECO:0000313" key="1">
    <source>
        <dbReference type="EMBL" id="AAS82667.1"/>
    </source>
</evidence>
<protein>
    <submittedName>
        <fullName evidence="1">ORF71</fullName>
    </submittedName>
</protein>
<evidence type="ECO:0000313" key="3">
    <source>
        <dbReference type="EMBL" id="AKN63360.1"/>
    </source>
</evidence>
<dbReference type="OrthoDB" id="23066at10239"/>
<dbReference type="EMBL" id="KC994902">
    <property type="protein sequence ID" value="AHN92123.1"/>
    <property type="molecule type" value="Genomic_DNA"/>
</dbReference>
<reference evidence="1 4" key="1">
    <citation type="submission" date="2004-09" db="EMBL/GenBank/DDBJ databases">
        <authorList>
            <person name="Ai X.L."/>
            <person name="Wang Z.F."/>
            <person name="Wang B."/>
            <person name="Zhang W."/>
            <person name="Li F."/>
            <person name="Fu J.H."/>
            <person name="Cui C.S."/>
            <person name="Shi Y.H."/>
            <person name="He M."/>
        </authorList>
    </citation>
    <scope>NUCLEOTIDE SEQUENCE [LARGE SCALE GENOMIC DNA]</scope>
</reference>
<sequence length="292" mass="34265">MSCAINQLRNDERLFWLSRQSIDEYNRLLQTNISVHKRRAPRFVLKIVEWDYELLKKELKKYQQRRLLKVKVLRLVEPKKVLKVINEIHENSLYALSAHKSIAFKTLKNEWSREKHNYELLKCVVRMLDRGELDSFVEGVLALQKNEYSTTSSESSDEGDVKKIDKGVLLKIVCNKRPKIFEKLESREYESVSDWDTIIHAVGRYCVLETKNTLESLFIKLILKLNNYTSTNCTKSQLLEDLRSGLERGHPKIGSLLTCRPLRTDTCARFIKNFERYGVLFKKIPNRLAGRS</sequence>
<evidence type="ECO:0000313" key="5">
    <source>
        <dbReference type="Proteomes" id="UP000232958"/>
    </source>
</evidence>